<dbReference type="PANTHER" id="PTHR40252">
    <property type="entry name" value="BLR0328 PROTEIN"/>
    <property type="match status" value="1"/>
</dbReference>
<evidence type="ECO:0000259" key="3">
    <source>
        <dbReference type="SMART" id="SM01204"/>
    </source>
</evidence>
<dbReference type="SMART" id="SM01204">
    <property type="entry name" value="FIST_C"/>
    <property type="match status" value="1"/>
</dbReference>
<keyword evidence="1" id="KW-0175">Coiled coil</keyword>
<comment type="caution">
    <text evidence="4">The sequence shown here is derived from an EMBL/GenBank/DDBJ whole genome shotgun (WGS) entry which is preliminary data.</text>
</comment>
<protein>
    <submittedName>
        <fullName evidence="4">GfdT protein</fullName>
    </submittedName>
</protein>
<evidence type="ECO:0000313" key="5">
    <source>
        <dbReference type="Proteomes" id="UP000243507"/>
    </source>
</evidence>
<dbReference type="Pfam" id="PF10442">
    <property type="entry name" value="FIST_C"/>
    <property type="match status" value="1"/>
</dbReference>
<dbReference type="PANTHER" id="PTHR40252:SF2">
    <property type="entry name" value="BLR0328 PROTEIN"/>
    <property type="match status" value="1"/>
</dbReference>
<name>A0A2A4CQX8_9RHOB</name>
<dbReference type="RefSeq" id="WP_096432657.1">
    <property type="nucleotide sequence ID" value="NZ_NTJD01000004.1"/>
</dbReference>
<sequence>MTERERADTGSYSETARAFCPRRACVPADVADPLGALSETLGPGPFSLVLLFVTPALPLEPLVSEAGARFPRAAICGCTTSGEITGEGYVQGRIVAFAFPAPGFAVETLVIEGLDRLDTRALIADLLTARQALARRAEQHRNELAILLVDGLSGQEDALVAALSGGLGPVPMVGGSAGDGGAFERTLLFCDGRILENAAVLCLLRSACEARSFSFDHMHASEARMVVTSADPANRIVARINDEPAALEYARLVGVPADQLSSVVFAAHPVLVRAGGRHHVRAIQHAGDDHSLCFFAAIDEGVVLTLAEPEDIATHLEAELARLSQQRAPSAILGFDCIFRRIEAEGRQKTGEVSRILARHQVAGFSTYGEQIGAMHVNQTLTGVAFYPPESVA</sequence>
<dbReference type="InterPro" id="IPR013702">
    <property type="entry name" value="FIST_domain_N"/>
</dbReference>
<dbReference type="SMART" id="SM00897">
    <property type="entry name" value="FIST"/>
    <property type="match status" value="1"/>
</dbReference>
<organism evidence="4 5">
    <name type="scientific">Pseudothioclava arenosa</name>
    <dbReference type="NCBI Taxonomy" id="1795308"/>
    <lineage>
        <taxon>Bacteria</taxon>
        <taxon>Pseudomonadati</taxon>
        <taxon>Pseudomonadota</taxon>
        <taxon>Alphaproteobacteria</taxon>
        <taxon>Rhodobacterales</taxon>
        <taxon>Paracoccaceae</taxon>
        <taxon>Pseudothioclava</taxon>
    </lineage>
</organism>
<feature type="domain" description="FIST" evidence="2">
    <location>
        <begin position="44"/>
        <end position="244"/>
    </location>
</feature>
<dbReference type="Pfam" id="PF08495">
    <property type="entry name" value="FIST"/>
    <property type="match status" value="1"/>
</dbReference>
<feature type="domain" description="FIST C-domain" evidence="3">
    <location>
        <begin position="245"/>
        <end position="374"/>
    </location>
</feature>
<accession>A0A2A4CQX8</accession>
<evidence type="ECO:0000313" key="4">
    <source>
        <dbReference type="EMBL" id="PCD76887.1"/>
    </source>
</evidence>
<dbReference type="EMBL" id="NTJD01000004">
    <property type="protein sequence ID" value="PCD76887.1"/>
    <property type="molecule type" value="Genomic_DNA"/>
</dbReference>
<evidence type="ECO:0000256" key="1">
    <source>
        <dbReference type="SAM" id="Coils"/>
    </source>
</evidence>
<dbReference type="AlphaFoldDB" id="A0A2A4CQX8"/>
<gene>
    <name evidence="4" type="ORF">CLN94_07280</name>
</gene>
<reference evidence="4 5" key="1">
    <citation type="submission" date="2017-09" db="EMBL/GenBank/DDBJ databases">
        <title>A multilocus sequence analysis scheme for characterization of bacteria in the genus Thioclava.</title>
        <authorList>
            <person name="Liu Y."/>
            <person name="Shao Z."/>
        </authorList>
    </citation>
    <scope>NUCLEOTIDE SEQUENCE [LARGE SCALE GENOMIC DNA]</scope>
    <source>
        <strain evidence="4 5">CAU 1312</strain>
    </source>
</reference>
<keyword evidence="5" id="KW-1185">Reference proteome</keyword>
<proteinExistence type="predicted"/>
<feature type="coiled-coil region" evidence="1">
    <location>
        <begin position="123"/>
        <end position="150"/>
    </location>
</feature>
<evidence type="ECO:0000259" key="2">
    <source>
        <dbReference type="SMART" id="SM00897"/>
    </source>
</evidence>
<dbReference type="OrthoDB" id="9807948at2"/>
<dbReference type="Proteomes" id="UP000243507">
    <property type="component" value="Unassembled WGS sequence"/>
</dbReference>
<dbReference type="InterPro" id="IPR019494">
    <property type="entry name" value="FIST_C"/>
</dbReference>